<dbReference type="Gene3D" id="1.10.10.10">
    <property type="entry name" value="Winged helix-like DNA-binding domain superfamily/Winged helix DNA-binding domain"/>
    <property type="match status" value="1"/>
</dbReference>
<dbReference type="InterPro" id="IPR036388">
    <property type="entry name" value="WH-like_DNA-bd_sf"/>
</dbReference>
<proteinExistence type="predicted"/>
<reference evidence="2" key="1">
    <citation type="submission" date="2015-10" db="EMBL/GenBank/DDBJ databases">
        <title>Description of Candidatus Tenderia electrophaga gen. nov, sp. nov., an Uncultivated Electroautotroph from a Biocathode Enrichment.</title>
        <authorList>
            <person name="Eddie B.J."/>
            <person name="Malanoski A.P."/>
            <person name="Wang Z."/>
            <person name="Hall R.J."/>
            <person name="Oh S.D."/>
            <person name="Heiner C."/>
            <person name="Lin B."/>
            <person name="Strycharz-Glaven S.M."/>
        </authorList>
    </citation>
    <scope>NUCLEOTIDE SEQUENCE [LARGE SCALE GENOMIC DNA]</scope>
    <source>
        <strain evidence="2">NRL1</strain>
    </source>
</reference>
<dbReference type="InterPro" id="IPR041657">
    <property type="entry name" value="HTH_17"/>
</dbReference>
<dbReference type="InterPro" id="IPR010093">
    <property type="entry name" value="SinI_DNA-bd"/>
</dbReference>
<dbReference type="AlphaFoldDB" id="A0A0S2TER0"/>
<sequence>MTDDRWLSVDEIATHLGVKRDTIYKWIERKNMPAHKVGRLWKFRKDEVDNWVRTNTDNTDRSKEG</sequence>
<name>A0A0S2TER0_9GAMM</name>
<dbReference type="NCBIfam" id="TIGR01764">
    <property type="entry name" value="excise"/>
    <property type="match status" value="1"/>
</dbReference>
<dbReference type="EMBL" id="CP013099">
    <property type="protein sequence ID" value="ALP53654.1"/>
    <property type="molecule type" value="Genomic_DNA"/>
</dbReference>
<keyword evidence="3" id="KW-1185">Reference proteome</keyword>
<dbReference type="Pfam" id="PF12728">
    <property type="entry name" value="HTH_17"/>
    <property type="match status" value="1"/>
</dbReference>
<dbReference type="GO" id="GO:0003677">
    <property type="term" value="F:DNA binding"/>
    <property type="evidence" value="ECO:0007669"/>
    <property type="project" value="InterPro"/>
</dbReference>
<dbReference type="KEGG" id="tee:Tel_11200"/>
<evidence type="ECO:0000313" key="3">
    <source>
        <dbReference type="Proteomes" id="UP000055136"/>
    </source>
</evidence>
<protein>
    <submittedName>
        <fullName evidence="2">Transcriptional regulator</fullName>
    </submittedName>
</protein>
<dbReference type="Proteomes" id="UP000055136">
    <property type="component" value="Chromosome"/>
</dbReference>
<gene>
    <name evidence="2" type="ORF">Tel_11200</name>
</gene>
<dbReference type="SUPFAM" id="SSF46955">
    <property type="entry name" value="Putative DNA-binding domain"/>
    <property type="match status" value="1"/>
</dbReference>
<accession>A0A0S2TER0</accession>
<feature type="domain" description="Helix-turn-helix" evidence="1">
    <location>
        <begin position="6"/>
        <end position="55"/>
    </location>
</feature>
<dbReference type="InterPro" id="IPR009061">
    <property type="entry name" value="DNA-bd_dom_put_sf"/>
</dbReference>
<evidence type="ECO:0000259" key="1">
    <source>
        <dbReference type="Pfam" id="PF12728"/>
    </source>
</evidence>
<organism evidence="2 3">
    <name type="scientific">Candidatus Tenderia electrophaga</name>
    <dbReference type="NCBI Taxonomy" id="1748243"/>
    <lineage>
        <taxon>Bacteria</taxon>
        <taxon>Pseudomonadati</taxon>
        <taxon>Pseudomonadota</taxon>
        <taxon>Gammaproteobacteria</taxon>
        <taxon>Candidatus Tenderiales</taxon>
        <taxon>Candidatus Tenderiaceae</taxon>
        <taxon>Candidatus Tenderia</taxon>
    </lineage>
</organism>
<evidence type="ECO:0000313" key="2">
    <source>
        <dbReference type="EMBL" id="ALP53654.1"/>
    </source>
</evidence>
<dbReference type="NCBIfam" id="NF047737">
    <property type="entry name" value="antiphage_MADS1"/>
    <property type="match status" value="1"/>
</dbReference>